<dbReference type="GO" id="GO:0004601">
    <property type="term" value="F:peroxidase activity"/>
    <property type="evidence" value="ECO:0007669"/>
    <property type="project" value="UniProtKB-KW"/>
</dbReference>
<dbReference type="PROSITE" id="PS51352">
    <property type="entry name" value="THIOREDOXIN_2"/>
    <property type="match status" value="1"/>
</dbReference>
<proteinExistence type="predicted"/>
<feature type="domain" description="Thioredoxin" evidence="6">
    <location>
        <begin position="4"/>
        <end position="154"/>
    </location>
</feature>
<keyword evidence="3" id="KW-0560">Oxidoreductase</keyword>
<dbReference type="PANTHER" id="PTHR43110:SF1">
    <property type="entry name" value="THIOL PEROXIDASE"/>
    <property type="match status" value="1"/>
</dbReference>
<dbReference type="InterPro" id="IPR000866">
    <property type="entry name" value="AhpC/TSA"/>
</dbReference>
<dbReference type="InterPro" id="IPR050455">
    <property type="entry name" value="Tpx_Peroxidase_subfamily"/>
</dbReference>
<dbReference type="InterPro" id="IPR013766">
    <property type="entry name" value="Thioredoxin_domain"/>
</dbReference>
<dbReference type="PIRSF" id="PIRSF000239">
    <property type="entry name" value="AHPC"/>
    <property type="match status" value="1"/>
</dbReference>
<reference evidence="8" key="1">
    <citation type="submission" date="2016-10" db="EMBL/GenBank/DDBJ databases">
        <authorList>
            <person name="Varghese N."/>
        </authorList>
    </citation>
    <scope>NUCLEOTIDE SEQUENCE [LARGE SCALE GENOMIC DNA]</scope>
    <source>
        <strain evidence="8">DSM 24868</strain>
    </source>
</reference>
<organism evidence="7 8">
    <name type="scientific">Demequina mangrovi</name>
    <dbReference type="NCBI Taxonomy" id="1043493"/>
    <lineage>
        <taxon>Bacteria</taxon>
        <taxon>Bacillati</taxon>
        <taxon>Actinomycetota</taxon>
        <taxon>Actinomycetes</taxon>
        <taxon>Micrococcales</taxon>
        <taxon>Demequinaceae</taxon>
        <taxon>Demequina</taxon>
    </lineage>
</organism>
<dbReference type="EMBL" id="FNZI01000001">
    <property type="protein sequence ID" value="SEI94107.1"/>
    <property type="molecule type" value="Genomic_DNA"/>
</dbReference>
<evidence type="ECO:0000256" key="3">
    <source>
        <dbReference type="ARBA" id="ARBA00023002"/>
    </source>
</evidence>
<keyword evidence="1" id="KW-0575">Peroxidase</keyword>
<dbReference type="Pfam" id="PF00578">
    <property type="entry name" value="AhpC-TSA"/>
    <property type="match status" value="1"/>
</dbReference>
<dbReference type="InterPro" id="IPR036249">
    <property type="entry name" value="Thioredoxin-like_sf"/>
</dbReference>
<protein>
    <submittedName>
        <fullName evidence="7">Peroxiredoxin</fullName>
    </submittedName>
</protein>
<evidence type="ECO:0000313" key="8">
    <source>
        <dbReference type="Proteomes" id="UP000183315"/>
    </source>
</evidence>
<evidence type="ECO:0000256" key="2">
    <source>
        <dbReference type="ARBA" id="ARBA00022862"/>
    </source>
</evidence>
<dbReference type="STRING" id="1043493.SAMN05421637_0480"/>
<dbReference type="AlphaFoldDB" id="A0A1H6UWT0"/>
<evidence type="ECO:0000256" key="1">
    <source>
        <dbReference type="ARBA" id="ARBA00022559"/>
    </source>
</evidence>
<dbReference type="RefSeq" id="WP_074789103.1">
    <property type="nucleotide sequence ID" value="NZ_BBLU01000002.1"/>
</dbReference>
<dbReference type="Gene3D" id="3.40.30.10">
    <property type="entry name" value="Glutaredoxin"/>
    <property type="match status" value="1"/>
</dbReference>
<dbReference type="SUPFAM" id="SSF52833">
    <property type="entry name" value="Thioredoxin-like"/>
    <property type="match status" value="1"/>
</dbReference>
<keyword evidence="8" id="KW-1185">Reference proteome</keyword>
<evidence type="ECO:0000259" key="6">
    <source>
        <dbReference type="PROSITE" id="PS51352"/>
    </source>
</evidence>
<evidence type="ECO:0000313" key="7">
    <source>
        <dbReference type="EMBL" id="SEI94107.1"/>
    </source>
</evidence>
<feature type="active site" description="Cysteine sulfenic acid (-SOH) intermediate; for peroxidase activity" evidence="5">
    <location>
        <position position="46"/>
    </location>
</feature>
<gene>
    <name evidence="7" type="ORF">SAMN05421637_0480</name>
</gene>
<dbReference type="Proteomes" id="UP000183315">
    <property type="component" value="Unassembled WGS sequence"/>
</dbReference>
<accession>A0A1H6UWT0</accession>
<dbReference type="eggNOG" id="COG1225">
    <property type="taxonomic scope" value="Bacteria"/>
</dbReference>
<dbReference type="InterPro" id="IPR024706">
    <property type="entry name" value="Peroxiredoxin_AhpC-typ"/>
</dbReference>
<evidence type="ECO:0000256" key="4">
    <source>
        <dbReference type="ARBA" id="ARBA00023284"/>
    </source>
</evidence>
<sequence length="154" mass="16866">MTHPLVGHQAPAFRMTDTHGRAVTSEDLLGSAYLLVFVPFAFSDTCTNELIELRAAEDLLTRDGLRVIVVSCDSVYTLKAWADTHSYKADLLSDFWPHGEVSRQYGVFNPHKGLAGRGSFLVDASGAVRWAIVNPEGEARDVAEYRGAVADLLD</sequence>
<dbReference type="PANTHER" id="PTHR43110">
    <property type="entry name" value="THIOL PEROXIDASE"/>
    <property type="match status" value="1"/>
</dbReference>
<name>A0A1H6UWT0_9MICO</name>
<keyword evidence="2" id="KW-0049">Antioxidant</keyword>
<keyword evidence="4" id="KW-0676">Redox-active center</keyword>
<evidence type="ECO:0000256" key="5">
    <source>
        <dbReference type="PIRSR" id="PIRSR000239-1"/>
    </source>
</evidence>